<dbReference type="InterPro" id="IPR000421">
    <property type="entry name" value="FA58C"/>
</dbReference>
<dbReference type="GO" id="GO:0006508">
    <property type="term" value="P:proteolysis"/>
    <property type="evidence" value="ECO:0007669"/>
    <property type="project" value="UniProtKB-KW"/>
</dbReference>
<dbReference type="SUPFAM" id="SSF49785">
    <property type="entry name" value="Galactose-binding domain-like"/>
    <property type="match status" value="1"/>
</dbReference>
<evidence type="ECO:0000256" key="1">
    <source>
        <dbReference type="ARBA" id="ARBA00007623"/>
    </source>
</evidence>
<reference evidence="8" key="2">
    <citation type="journal article" date="2021" name="PeerJ">
        <title>Extensive microbial diversity within the chicken gut microbiome revealed by metagenomics and culture.</title>
        <authorList>
            <person name="Gilroy R."/>
            <person name="Ravi A."/>
            <person name="Getino M."/>
            <person name="Pursley I."/>
            <person name="Horton D.L."/>
            <person name="Alikhan N.F."/>
            <person name="Baker D."/>
            <person name="Gharbi K."/>
            <person name="Hall N."/>
            <person name="Watson M."/>
            <person name="Adriaenssens E.M."/>
            <person name="Foster-Nyarko E."/>
            <person name="Jarju S."/>
            <person name="Secka A."/>
            <person name="Antonio M."/>
            <person name="Oren A."/>
            <person name="Chaudhuri R.R."/>
            <person name="La Ragione R."/>
            <person name="Hildebrand F."/>
            <person name="Pallen M.J."/>
        </authorList>
    </citation>
    <scope>NUCLEOTIDE SEQUENCE</scope>
    <source>
        <strain evidence="8">B2-22910</strain>
    </source>
</reference>
<evidence type="ECO:0000256" key="5">
    <source>
        <dbReference type="PROSITE-ProRule" id="PRU00239"/>
    </source>
</evidence>
<evidence type="ECO:0000256" key="6">
    <source>
        <dbReference type="SAM" id="SignalP"/>
    </source>
</evidence>
<comment type="similarity">
    <text evidence="1">Belongs to the peptidase C2 family.</text>
</comment>
<keyword evidence="4 5" id="KW-0788">Thiol protease</keyword>
<dbReference type="InterPro" id="IPR008979">
    <property type="entry name" value="Galactose-bd-like_sf"/>
</dbReference>
<name>A0A9D9IGX6_9BACT</name>
<dbReference type="AlphaFoldDB" id="A0A9D9IGX6"/>
<dbReference type="PANTHER" id="PTHR10183:SF379">
    <property type="entry name" value="CALPAIN-5"/>
    <property type="match status" value="1"/>
</dbReference>
<feature type="signal peptide" evidence="6">
    <location>
        <begin position="1"/>
        <end position="19"/>
    </location>
</feature>
<comment type="caution">
    <text evidence="8">The sequence shown here is derived from an EMBL/GenBank/DDBJ whole genome shotgun (WGS) entry which is preliminary data.</text>
</comment>
<dbReference type="Gene3D" id="2.60.120.260">
    <property type="entry name" value="Galactose-binding domain-like"/>
    <property type="match status" value="1"/>
</dbReference>
<gene>
    <name evidence="8" type="ORF">IAB82_08815</name>
</gene>
<proteinExistence type="inferred from homology"/>
<evidence type="ECO:0000259" key="7">
    <source>
        <dbReference type="PROSITE" id="PS50203"/>
    </source>
</evidence>
<protein>
    <submittedName>
        <fullName evidence="8">Discoidin domain-containing protein</fullName>
    </submittedName>
</protein>
<reference evidence="8" key="1">
    <citation type="submission" date="2020-10" db="EMBL/GenBank/DDBJ databases">
        <authorList>
            <person name="Gilroy R."/>
        </authorList>
    </citation>
    <scope>NUCLEOTIDE SEQUENCE</scope>
    <source>
        <strain evidence="8">B2-22910</strain>
    </source>
</reference>
<dbReference type="Pfam" id="PF00648">
    <property type="entry name" value="Peptidase_C2"/>
    <property type="match status" value="1"/>
</dbReference>
<accession>A0A9D9IGX6</accession>
<keyword evidence="2 5" id="KW-0645">Protease</keyword>
<dbReference type="PANTHER" id="PTHR10183">
    <property type="entry name" value="CALPAIN"/>
    <property type="match status" value="1"/>
</dbReference>
<feature type="active site" evidence="5">
    <location>
        <position position="448"/>
    </location>
</feature>
<organism evidence="8 9">
    <name type="scientific">Candidatus Cryptobacteroides faecavium</name>
    <dbReference type="NCBI Taxonomy" id="2840762"/>
    <lineage>
        <taxon>Bacteria</taxon>
        <taxon>Pseudomonadati</taxon>
        <taxon>Bacteroidota</taxon>
        <taxon>Bacteroidia</taxon>
        <taxon>Bacteroidales</taxon>
        <taxon>Candidatus Cryptobacteroides</taxon>
    </lineage>
</organism>
<dbReference type="Pfam" id="PF00754">
    <property type="entry name" value="F5_F8_type_C"/>
    <property type="match status" value="1"/>
</dbReference>
<evidence type="ECO:0000256" key="4">
    <source>
        <dbReference type="ARBA" id="ARBA00022807"/>
    </source>
</evidence>
<feature type="domain" description="Calpain catalytic" evidence="7">
    <location>
        <begin position="233"/>
        <end position="483"/>
    </location>
</feature>
<evidence type="ECO:0000313" key="8">
    <source>
        <dbReference type="EMBL" id="MBO8471876.1"/>
    </source>
</evidence>
<dbReference type="SUPFAM" id="SSF54001">
    <property type="entry name" value="Cysteine proteinases"/>
    <property type="match status" value="1"/>
</dbReference>
<sequence length="524" mass="56611">MNRIKNGFFMKSAVFPVAAAILLPVMCISGCTEKEGTGSLPASRFATVSSDNANMPSSGIITVEFSDSPEGSDISKIVDGDPSTAFMTYHDSFDIIFSCDASVAIVSYSMVSSPSSPENDPSSWTLSASADNKIWKKLDTRSDIVFDGRGEEKTWTIDNTASYKYFRLRIEANAGGSATSIAEWSLSLESGDGIRYKITEIPALRDYVSRMGGSTYSDATPMGTNYEGLHVTTDEDRQWLADPSTDDEIPVSAAGLSDGNFSWSYPARFVLYPGSNPRPADINQHDIGDCCLCAALAEMAYLYPEFIKSIITPNPQHDNAYDIAMFDPQGEPLTVSVTTSCLMKGDDIAALSGKNNTATWATLLEKAVMKWNVIYKRSTSLGGIGTELIPPLFVGDGGSMSFSPDALDVTELDRVVDILLENGVLVVGGFNQNKVQIGDTPNYTVSAHAFSFMLSPDPSALFMMRNPWGCTQLADGYSDGAEDGAMNIYDDGNIPPMIDLRVMEPGVAAPYLDYPLKAYVPPVF</sequence>
<keyword evidence="6" id="KW-0732">Signal</keyword>
<dbReference type="GO" id="GO:0004198">
    <property type="term" value="F:calcium-dependent cysteine-type endopeptidase activity"/>
    <property type="evidence" value="ECO:0007669"/>
    <property type="project" value="InterPro"/>
</dbReference>
<dbReference type="Proteomes" id="UP000823603">
    <property type="component" value="Unassembled WGS sequence"/>
</dbReference>
<evidence type="ECO:0000256" key="3">
    <source>
        <dbReference type="ARBA" id="ARBA00022801"/>
    </source>
</evidence>
<evidence type="ECO:0000313" key="9">
    <source>
        <dbReference type="Proteomes" id="UP000823603"/>
    </source>
</evidence>
<feature type="active site" evidence="5">
    <location>
        <position position="466"/>
    </location>
</feature>
<feature type="chain" id="PRO_5039249469" evidence="6">
    <location>
        <begin position="20"/>
        <end position="524"/>
    </location>
</feature>
<dbReference type="InterPro" id="IPR022684">
    <property type="entry name" value="Calpain_cysteine_protease"/>
</dbReference>
<dbReference type="PROSITE" id="PS50203">
    <property type="entry name" value="CALPAIN_CAT"/>
    <property type="match status" value="1"/>
</dbReference>
<evidence type="ECO:0000256" key="2">
    <source>
        <dbReference type="ARBA" id="ARBA00022670"/>
    </source>
</evidence>
<dbReference type="InterPro" id="IPR038765">
    <property type="entry name" value="Papain-like_cys_pep_sf"/>
</dbReference>
<dbReference type="EMBL" id="JADIMB010000130">
    <property type="protein sequence ID" value="MBO8471876.1"/>
    <property type="molecule type" value="Genomic_DNA"/>
</dbReference>
<dbReference type="InterPro" id="IPR001300">
    <property type="entry name" value="Peptidase_C2_calpain_cat"/>
</dbReference>
<keyword evidence="3 5" id="KW-0378">Hydrolase</keyword>
<feature type="active site" evidence="5">
    <location>
        <position position="290"/>
    </location>
</feature>